<dbReference type="InterPro" id="IPR033121">
    <property type="entry name" value="PEPTIDASE_A1"/>
</dbReference>
<evidence type="ECO:0000259" key="3">
    <source>
        <dbReference type="PROSITE" id="PS51767"/>
    </source>
</evidence>
<comment type="similarity">
    <text evidence="1">Belongs to the peptidase A1 family.</text>
</comment>
<dbReference type="InterPro" id="IPR021109">
    <property type="entry name" value="Peptidase_aspartic_dom_sf"/>
</dbReference>
<feature type="domain" description="Peptidase A1" evidence="3">
    <location>
        <begin position="23"/>
        <end position="375"/>
    </location>
</feature>
<evidence type="ECO:0000313" key="4">
    <source>
        <dbReference type="EMBL" id="KOO23964.1"/>
    </source>
</evidence>
<dbReference type="CDD" id="cd05471">
    <property type="entry name" value="pepsin_like"/>
    <property type="match status" value="1"/>
</dbReference>
<dbReference type="InterPro" id="IPR001461">
    <property type="entry name" value="Aspartic_peptidase_A1"/>
</dbReference>
<dbReference type="GO" id="GO:0004190">
    <property type="term" value="F:aspartic-type endopeptidase activity"/>
    <property type="evidence" value="ECO:0007669"/>
    <property type="project" value="InterPro"/>
</dbReference>
<keyword evidence="5" id="KW-1185">Reference proteome</keyword>
<dbReference type="PROSITE" id="PS51767">
    <property type="entry name" value="PEPTIDASE_A1"/>
    <property type="match status" value="1"/>
</dbReference>
<dbReference type="GO" id="GO:0006508">
    <property type="term" value="P:proteolysis"/>
    <property type="evidence" value="ECO:0007669"/>
    <property type="project" value="InterPro"/>
</dbReference>
<dbReference type="PANTHER" id="PTHR47966">
    <property type="entry name" value="BETA-SITE APP-CLEAVING ENZYME, ISOFORM A-RELATED"/>
    <property type="match status" value="1"/>
</dbReference>
<evidence type="ECO:0000256" key="2">
    <source>
        <dbReference type="SAM" id="MobiDB-lite"/>
    </source>
</evidence>
<evidence type="ECO:0000256" key="1">
    <source>
        <dbReference type="ARBA" id="ARBA00007447"/>
    </source>
</evidence>
<protein>
    <submittedName>
        <fullName evidence="4">Pepsin a-like protein</fullName>
    </submittedName>
</protein>
<dbReference type="InterPro" id="IPR034164">
    <property type="entry name" value="Pepsin-like_dom"/>
</dbReference>
<evidence type="ECO:0000313" key="5">
    <source>
        <dbReference type="Proteomes" id="UP000037460"/>
    </source>
</evidence>
<reference evidence="5" key="1">
    <citation type="journal article" date="2015" name="PLoS Genet.">
        <title>Genome Sequence and Transcriptome Analyses of Chrysochromulina tobin: Metabolic Tools for Enhanced Algal Fitness in the Prominent Order Prymnesiales (Haptophyceae).</title>
        <authorList>
            <person name="Hovde B.T."/>
            <person name="Deodato C.R."/>
            <person name="Hunsperger H.M."/>
            <person name="Ryken S.A."/>
            <person name="Yost W."/>
            <person name="Jha R.K."/>
            <person name="Patterson J."/>
            <person name="Monnat R.J. Jr."/>
            <person name="Barlow S.B."/>
            <person name="Starkenburg S.R."/>
            <person name="Cattolico R.A."/>
        </authorList>
    </citation>
    <scope>NUCLEOTIDE SEQUENCE</scope>
    <source>
        <strain evidence="5">CCMP291</strain>
    </source>
</reference>
<dbReference type="Proteomes" id="UP000037460">
    <property type="component" value="Unassembled WGS sequence"/>
</dbReference>
<sequence length="519" mass="55446">MVATDGSNGFCVPLTNDNNGIVYTTFAAIGTSSVPQPLALVVDTGSYVLVAASTYCTQRACLNHRRFDSNMSSTFVEEAPNNAFLLRYGQGNITVHDASDQVAFLGLERATTPIHESKLVDIGLMSDQTLRGFSDAPYDGIMGLGKRKTTELNHQAFLEDMEIEGFTLCLGDPELHGDGIGGRLEMQSMLDVGNPYVTLSTIGKYVWGAMLDHVSVPGQPPLAHCSALSECASIIDSGTTLLLFPEPVVDSLYYTIEDGCAESDCLLTLQNQTTCSGPHFDGLPQLELRVGGQMLTLPPRVYMGEMEVDVPTTKEIKVGNTEVSVPWYTPGVRCIPLLSTIDEQTTYGPMVILGMPFLRHYSVYFNRTTWDMSVAEIKEGSDVCSKCGAPTAEQAATKSAEPSASMPLPAAMNAMPVASAISLQPGGDPWGSNMNDGGEPAPIRTTTDSSDKPASRPGAVASASVVTGAQWGGPMKTSLLRGPSLFGVPSILESEQSGWLNLNEAQPASDSKPRRLWVL</sequence>
<accession>A0A0M0JBM7</accession>
<name>A0A0M0JBM7_9EUKA</name>
<dbReference type="Pfam" id="PF00026">
    <property type="entry name" value="Asp"/>
    <property type="match status" value="1"/>
</dbReference>
<proteinExistence type="inferred from homology"/>
<organism evidence="4 5">
    <name type="scientific">Chrysochromulina tobinii</name>
    <dbReference type="NCBI Taxonomy" id="1460289"/>
    <lineage>
        <taxon>Eukaryota</taxon>
        <taxon>Haptista</taxon>
        <taxon>Haptophyta</taxon>
        <taxon>Prymnesiophyceae</taxon>
        <taxon>Prymnesiales</taxon>
        <taxon>Chrysochromulinaceae</taxon>
        <taxon>Chrysochromulina</taxon>
    </lineage>
</organism>
<comment type="caution">
    <text evidence="4">The sequence shown here is derived from an EMBL/GenBank/DDBJ whole genome shotgun (WGS) entry which is preliminary data.</text>
</comment>
<dbReference type="EMBL" id="JWZX01003140">
    <property type="protein sequence ID" value="KOO23964.1"/>
    <property type="molecule type" value="Genomic_DNA"/>
</dbReference>
<dbReference type="Gene3D" id="2.40.70.10">
    <property type="entry name" value="Acid Proteases"/>
    <property type="match status" value="2"/>
</dbReference>
<feature type="region of interest" description="Disordered" evidence="2">
    <location>
        <begin position="422"/>
        <end position="461"/>
    </location>
</feature>
<dbReference type="PANTHER" id="PTHR47966:SF51">
    <property type="entry name" value="BETA-SITE APP-CLEAVING ENZYME, ISOFORM A-RELATED"/>
    <property type="match status" value="1"/>
</dbReference>
<dbReference type="SUPFAM" id="SSF50630">
    <property type="entry name" value="Acid proteases"/>
    <property type="match status" value="1"/>
</dbReference>
<dbReference type="OrthoDB" id="2747330at2759"/>
<dbReference type="AlphaFoldDB" id="A0A0M0JBM7"/>
<gene>
    <name evidence="4" type="ORF">Ctob_008883</name>
</gene>